<dbReference type="EMBL" id="CP053069">
    <property type="protein sequence ID" value="QJR10680.1"/>
    <property type="molecule type" value="Genomic_DNA"/>
</dbReference>
<accession>A0A6M4GTN1</accession>
<proteinExistence type="predicted"/>
<dbReference type="AlphaFoldDB" id="A0A6M4GTN1"/>
<evidence type="ECO:0000313" key="2">
    <source>
        <dbReference type="Proteomes" id="UP000501534"/>
    </source>
</evidence>
<keyword evidence="2" id="KW-1185">Reference proteome</keyword>
<organism evidence="1 2">
    <name type="scientific">Usitatibacter rugosus</name>
    <dbReference type="NCBI Taxonomy" id="2732067"/>
    <lineage>
        <taxon>Bacteria</taxon>
        <taxon>Pseudomonadati</taxon>
        <taxon>Pseudomonadota</taxon>
        <taxon>Betaproteobacteria</taxon>
        <taxon>Nitrosomonadales</taxon>
        <taxon>Usitatibacteraceae</taxon>
        <taxon>Usitatibacter</taxon>
    </lineage>
</organism>
<sequence length="242" mass="26562">MKTRIYVVEPDAELRKAIRPHLSALGENAGVIESVDGAPCEVPPGQDLLVIVRSPAVACRAAEFACGLDLCRDRHGVRLVVMGTTFDDPPSAKAVAEYLHELDQVIARVLLPPAERIGSSRAKDGSAIPADFPHDAYEAIRHMGELRNAHLLLVRNRVTGEKELLVQIEDSQAGAEAVSEILYAEHLCHLNADPRRRKPVLRHEMTGYHSFVTCATIPVNLAEKVERASLRWHALDTEPTPA</sequence>
<protein>
    <submittedName>
        <fullName evidence="1">Uncharacterized protein</fullName>
    </submittedName>
</protein>
<evidence type="ECO:0000313" key="1">
    <source>
        <dbReference type="EMBL" id="QJR10680.1"/>
    </source>
</evidence>
<reference evidence="1 2" key="1">
    <citation type="submission" date="2020-04" db="EMBL/GenBank/DDBJ databases">
        <title>Usitatibacter rugosus gen. nov., sp. nov. and Usitatibacter palustris sp. nov., novel members of Usitatibacteraceae fam. nov. within the order Nitrosomonadales isolated from soil.</title>
        <authorList>
            <person name="Huber K.J."/>
            <person name="Neumann-Schaal M."/>
            <person name="Geppert A."/>
            <person name="Luckner M."/>
            <person name="Wanner G."/>
            <person name="Overmann J."/>
        </authorList>
    </citation>
    <scope>NUCLEOTIDE SEQUENCE [LARGE SCALE GENOMIC DNA]</scope>
    <source>
        <strain evidence="1 2">0125_3</strain>
    </source>
</reference>
<name>A0A6M4GTN1_9PROT</name>
<dbReference type="Proteomes" id="UP000501534">
    <property type="component" value="Chromosome"/>
</dbReference>
<dbReference type="KEGG" id="uru:DSM104443_01747"/>
<dbReference type="RefSeq" id="WP_171091373.1">
    <property type="nucleotide sequence ID" value="NZ_CP053069.1"/>
</dbReference>
<gene>
    <name evidence="1" type="ORF">DSM104443_01747</name>
</gene>